<dbReference type="Pfam" id="PF02230">
    <property type="entry name" value="Abhydrolase_2"/>
    <property type="match status" value="1"/>
</dbReference>
<dbReference type="AlphaFoldDB" id="A0A238XK88"/>
<sequence>MEELSLKYIIREPKTPSENTPLLILLHGYGSNEEDLFSFAGELPDELLIISARAPQMLGFGSYAWYSINFNDTQGKFSDIPEAISARETIAAFIKEVQEKYAIAPKNTFLLGFSQGTILSYSVALNYPEIIQKVIALSGHVNPDLLPENLETKDYSALDFFISHGSVDQVIPVTWANKAPEFFKQLNIKHCYQEYPVGHGVAPKNFFDLKKWIEDRLTKTSNI</sequence>
<dbReference type="InterPro" id="IPR029058">
    <property type="entry name" value="AB_hydrolase_fold"/>
</dbReference>
<dbReference type="InterPro" id="IPR003140">
    <property type="entry name" value="PLipase/COase/thioEstase"/>
</dbReference>
<proteinExistence type="inferred from homology"/>
<accession>A0A238XK88</accession>
<dbReference type="PANTHER" id="PTHR10655:SF17">
    <property type="entry name" value="LYSOPHOSPHOLIPASE-LIKE PROTEIN 1"/>
    <property type="match status" value="1"/>
</dbReference>
<reference evidence="4 5" key="1">
    <citation type="submission" date="2017-06" db="EMBL/GenBank/DDBJ databases">
        <authorList>
            <person name="Kim H.J."/>
            <person name="Triplett B.A."/>
        </authorList>
    </citation>
    <scope>NUCLEOTIDE SEQUENCE [LARGE SCALE GENOMIC DNA]</scope>
    <source>
        <strain evidence="4 5">DSM 29150</strain>
    </source>
</reference>
<dbReference type="InterPro" id="IPR050565">
    <property type="entry name" value="LYPA1-2/EST-like"/>
</dbReference>
<dbReference type="Gene3D" id="3.40.50.1820">
    <property type="entry name" value="alpha/beta hydrolase"/>
    <property type="match status" value="1"/>
</dbReference>
<evidence type="ECO:0000259" key="3">
    <source>
        <dbReference type="Pfam" id="PF02230"/>
    </source>
</evidence>
<dbReference type="SUPFAM" id="SSF53474">
    <property type="entry name" value="alpha/beta-Hydrolases"/>
    <property type="match status" value="1"/>
</dbReference>
<evidence type="ECO:0000313" key="4">
    <source>
        <dbReference type="EMBL" id="SNR59347.1"/>
    </source>
</evidence>
<dbReference type="EMBL" id="FZNT01000006">
    <property type="protein sequence ID" value="SNR59347.1"/>
    <property type="molecule type" value="Genomic_DNA"/>
</dbReference>
<protein>
    <submittedName>
        <fullName evidence="4">Phospholipase/carboxylesterase</fullName>
    </submittedName>
</protein>
<keyword evidence="5" id="KW-1185">Reference proteome</keyword>
<name>A0A238XK88_9FLAO</name>
<dbReference type="OrthoDB" id="9795555at2"/>
<dbReference type="RefSeq" id="WP_089381886.1">
    <property type="nucleotide sequence ID" value="NZ_FZNT01000006.1"/>
</dbReference>
<dbReference type="GO" id="GO:0016787">
    <property type="term" value="F:hydrolase activity"/>
    <property type="evidence" value="ECO:0007669"/>
    <property type="project" value="UniProtKB-KW"/>
</dbReference>
<dbReference type="Proteomes" id="UP000198384">
    <property type="component" value="Unassembled WGS sequence"/>
</dbReference>
<evidence type="ECO:0000256" key="2">
    <source>
        <dbReference type="ARBA" id="ARBA00022801"/>
    </source>
</evidence>
<organism evidence="4 5">
    <name type="scientific">Lutibacter agarilyticus</name>
    <dbReference type="NCBI Taxonomy" id="1109740"/>
    <lineage>
        <taxon>Bacteria</taxon>
        <taxon>Pseudomonadati</taxon>
        <taxon>Bacteroidota</taxon>
        <taxon>Flavobacteriia</taxon>
        <taxon>Flavobacteriales</taxon>
        <taxon>Flavobacteriaceae</taxon>
        <taxon>Lutibacter</taxon>
    </lineage>
</organism>
<feature type="domain" description="Phospholipase/carboxylesterase/thioesterase" evidence="3">
    <location>
        <begin position="17"/>
        <end position="214"/>
    </location>
</feature>
<comment type="similarity">
    <text evidence="1">Belongs to the AB hydrolase superfamily. AB hydrolase 2 family.</text>
</comment>
<keyword evidence="2" id="KW-0378">Hydrolase</keyword>
<gene>
    <name evidence="4" type="ORF">SAMN06265371_106127</name>
</gene>
<evidence type="ECO:0000256" key="1">
    <source>
        <dbReference type="ARBA" id="ARBA00006499"/>
    </source>
</evidence>
<dbReference type="PANTHER" id="PTHR10655">
    <property type="entry name" value="LYSOPHOSPHOLIPASE-RELATED"/>
    <property type="match status" value="1"/>
</dbReference>
<evidence type="ECO:0000313" key="5">
    <source>
        <dbReference type="Proteomes" id="UP000198384"/>
    </source>
</evidence>